<evidence type="ECO:0000256" key="1">
    <source>
        <dbReference type="SAM" id="MobiDB-lite"/>
    </source>
</evidence>
<dbReference type="GO" id="GO:0016787">
    <property type="term" value="F:hydrolase activity"/>
    <property type="evidence" value="ECO:0007669"/>
    <property type="project" value="UniProtKB-KW"/>
</dbReference>
<protein>
    <submittedName>
        <fullName evidence="2">dGTP triphosphohydrolase</fullName>
    </submittedName>
</protein>
<gene>
    <name evidence="2" type="ORF">HNR67_003540</name>
</gene>
<feature type="compositionally biased region" description="Low complexity" evidence="1">
    <location>
        <begin position="105"/>
        <end position="114"/>
    </location>
</feature>
<evidence type="ECO:0000313" key="2">
    <source>
        <dbReference type="EMBL" id="MBB4677422.1"/>
    </source>
</evidence>
<dbReference type="Proteomes" id="UP000533598">
    <property type="component" value="Unassembled WGS sequence"/>
</dbReference>
<organism evidence="2 3">
    <name type="scientific">Crossiella cryophila</name>
    <dbReference type="NCBI Taxonomy" id="43355"/>
    <lineage>
        <taxon>Bacteria</taxon>
        <taxon>Bacillati</taxon>
        <taxon>Actinomycetota</taxon>
        <taxon>Actinomycetes</taxon>
        <taxon>Pseudonocardiales</taxon>
        <taxon>Pseudonocardiaceae</taxon>
        <taxon>Crossiella</taxon>
    </lineage>
</organism>
<accession>A0A7W7FTP1</accession>
<keyword evidence="3" id="KW-1185">Reference proteome</keyword>
<feature type="compositionally biased region" description="Basic and acidic residues" evidence="1">
    <location>
        <begin position="10"/>
        <end position="19"/>
    </location>
</feature>
<reference evidence="2 3" key="1">
    <citation type="submission" date="2020-08" db="EMBL/GenBank/DDBJ databases">
        <title>Sequencing the genomes of 1000 actinobacteria strains.</title>
        <authorList>
            <person name="Klenk H.-P."/>
        </authorList>
    </citation>
    <scope>NUCLEOTIDE SEQUENCE [LARGE SCALE GENOMIC DNA]</scope>
    <source>
        <strain evidence="2 3">DSM 44230</strain>
    </source>
</reference>
<feature type="region of interest" description="Disordered" evidence="1">
    <location>
        <begin position="94"/>
        <end position="114"/>
    </location>
</feature>
<feature type="region of interest" description="Disordered" evidence="1">
    <location>
        <begin position="1"/>
        <end position="22"/>
    </location>
</feature>
<dbReference type="Gene3D" id="1.10.3210.10">
    <property type="entry name" value="Hypothetical protein af1432"/>
    <property type="match status" value="1"/>
</dbReference>
<dbReference type="EMBL" id="JACHMH010000001">
    <property type="protein sequence ID" value="MBB4677422.1"/>
    <property type="molecule type" value="Genomic_DNA"/>
</dbReference>
<comment type="caution">
    <text evidence="2">The sequence shown here is derived from an EMBL/GenBank/DDBJ whole genome shotgun (WGS) entry which is preliminary data.</text>
</comment>
<keyword evidence="2" id="KW-0378">Hydrolase</keyword>
<evidence type="ECO:0000313" key="3">
    <source>
        <dbReference type="Proteomes" id="UP000533598"/>
    </source>
</evidence>
<proteinExistence type="predicted"/>
<dbReference type="AlphaFoldDB" id="A0A7W7FTP1"/>
<sequence length="114" mass="12590">MRSPWPRAPTLREDHESHLSTDPAYRRKWRKFNVYCPERAAFDIARRFRTSSGRGNDFPDETQSLEASIMEAADEITYAIHDLEDCTGAGAIPVGQRLRPGGDGVAADPGGQSG</sequence>
<name>A0A7W7FTP1_9PSEU</name>